<sequence length="148" mass="16447">MSVSVLTRTYPLELPRAPSNHSSYRYKRRREPELYWEPEVIDLVTPEPPQHGYSSVLVNRSRAHESTHSTAVFTGSGKSAIYSGAAVSFGRPVAQPAKRRRVDDTVGQGHVDPRNVQPPIPEKVSCDDADGHYSCTPETSLGENERCE</sequence>
<gene>
    <name evidence="2" type="ORF">M427DRAFT_390954</name>
</gene>
<evidence type="ECO:0000313" key="2">
    <source>
        <dbReference type="EMBL" id="KXS12700.1"/>
    </source>
</evidence>
<dbReference type="AlphaFoldDB" id="A0A139A7E5"/>
<evidence type="ECO:0000256" key="1">
    <source>
        <dbReference type="SAM" id="MobiDB-lite"/>
    </source>
</evidence>
<protein>
    <submittedName>
        <fullName evidence="2">Uncharacterized protein</fullName>
    </submittedName>
</protein>
<organism evidence="2 3">
    <name type="scientific">Gonapodya prolifera (strain JEL478)</name>
    <name type="common">Monoblepharis prolifera</name>
    <dbReference type="NCBI Taxonomy" id="1344416"/>
    <lineage>
        <taxon>Eukaryota</taxon>
        <taxon>Fungi</taxon>
        <taxon>Fungi incertae sedis</taxon>
        <taxon>Chytridiomycota</taxon>
        <taxon>Chytridiomycota incertae sedis</taxon>
        <taxon>Monoblepharidomycetes</taxon>
        <taxon>Monoblepharidales</taxon>
        <taxon>Gonapodyaceae</taxon>
        <taxon>Gonapodya</taxon>
    </lineage>
</organism>
<evidence type="ECO:0000313" key="3">
    <source>
        <dbReference type="Proteomes" id="UP000070544"/>
    </source>
</evidence>
<name>A0A139A7E5_GONPJ</name>
<feature type="region of interest" description="Disordered" evidence="1">
    <location>
        <begin position="93"/>
        <end position="148"/>
    </location>
</feature>
<accession>A0A139A7E5</accession>
<dbReference type="Proteomes" id="UP000070544">
    <property type="component" value="Unassembled WGS sequence"/>
</dbReference>
<proteinExistence type="predicted"/>
<dbReference type="EMBL" id="KQ965785">
    <property type="protein sequence ID" value="KXS12700.1"/>
    <property type="molecule type" value="Genomic_DNA"/>
</dbReference>
<keyword evidence="3" id="KW-1185">Reference proteome</keyword>
<reference evidence="2 3" key="1">
    <citation type="journal article" date="2015" name="Genome Biol. Evol.">
        <title>Phylogenomic analyses indicate that early fungi evolved digesting cell walls of algal ancestors of land plants.</title>
        <authorList>
            <person name="Chang Y."/>
            <person name="Wang S."/>
            <person name="Sekimoto S."/>
            <person name="Aerts A.L."/>
            <person name="Choi C."/>
            <person name="Clum A."/>
            <person name="LaButti K.M."/>
            <person name="Lindquist E.A."/>
            <person name="Yee Ngan C."/>
            <person name="Ohm R.A."/>
            <person name="Salamov A.A."/>
            <person name="Grigoriev I.V."/>
            <person name="Spatafora J.W."/>
            <person name="Berbee M.L."/>
        </authorList>
    </citation>
    <scope>NUCLEOTIDE SEQUENCE [LARGE SCALE GENOMIC DNA]</scope>
    <source>
        <strain evidence="2 3">JEL478</strain>
    </source>
</reference>